<sequence>MTSPVAPTIGDEATASAGRSSSFGGRLASLDGLRGVAALVVLGFHVSLLSPLVATYMIDKGPAPAPFTALWWAVASPLRLLTAGDEAVFVFFVLSGVVLTLPVIRQRRFDWLGFMSARVLRLFLPVAASLLLATAITRIWTRAPDPSLSSWLAPPYNPLSIAPGQLLANLDLVFSDMTVNGPTWTIRWEMLFSLLLPIILGLFIAFRRRWQLGLVAIVGLIVVGLNFGVSSLVFLPIFAIGIIIALRLDELSDGYAYGIAARPRRTRLLVALLVLVALLLLGSTVVIRPYVDPSGFIAVASRVATIFGAGLLVAVIAVVWPARGWLTRALAQWLGKISFSLYLVHQPILATFGFAFGGTNWGMAALLGTISAFAVAYVFWRFIESPCHRLARVFGQWVTDSVSKLATDGQGHSELVPKQ</sequence>
<feature type="transmembrane region" description="Helical" evidence="2">
    <location>
        <begin position="36"/>
        <end position="58"/>
    </location>
</feature>
<accession>A0A4R8W0R6</accession>
<evidence type="ECO:0000313" key="4">
    <source>
        <dbReference type="EMBL" id="TFB96807.1"/>
    </source>
</evidence>
<dbReference type="InterPro" id="IPR002656">
    <property type="entry name" value="Acyl_transf_3_dom"/>
</dbReference>
<gene>
    <name evidence="4" type="ORF">E3O42_16855</name>
</gene>
<feature type="transmembrane region" description="Helical" evidence="2">
    <location>
        <begin position="333"/>
        <end position="355"/>
    </location>
</feature>
<evidence type="ECO:0000256" key="2">
    <source>
        <dbReference type="SAM" id="Phobius"/>
    </source>
</evidence>
<evidence type="ECO:0000259" key="3">
    <source>
        <dbReference type="Pfam" id="PF01757"/>
    </source>
</evidence>
<protein>
    <submittedName>
        <fullName evidence="4">Acyltransferase</fullName>
    </submittedName>
</protein>
<name>A0A4R8W0R6_9MICO</name>
<feature type="transmembrane region" description="Helical" evidence="2">
    <location>
        <begin position="122"/>
        <end position="141"/>
    </location>
</feature>
<dbReference type="PANTHER" id="PTHR23028:SF134">
    <property type="entry name" value="PUTATIVE (AFU_ORTHOLOGUE AFUA_4G08520)-RELATED"/>
    <property type="match status" value="1"/>
</dbReference>
<dbReference type="OrthoDB" id="9796461at2"/>
<dbReference type="Pfam" id="PF01757">
    <property type="entry name" value="Acyl_transf_3"/>
    <property type="match status" value="1"/>
</dbReference>
<keyword evidence="5" id="KW-1185">Reference proteome</keyword>
<keyword evidence="4" id="KW-0012">Acyltransferase</keyword>
<dbReference type="GO" id="GO:0016747">
    <property type="term" value="F:acyltransferase activity, transferring groups other than amino-acyl groups"/>
    <property type="evidence" value="ECO:0007669"/>
    <property type="project" value="InterPro"/>
</dbReference>
<keyword evidence="2" id="KW-1133">Transmembrane helix</keyword>
<dbReference type="PANTHER" id="PTHR23028">
    <property type="entry name" value="ACETYLTRANSFERASE"/>
    <property type="match status" value="1"/>
</dbReference>
<keyword evidence="2" id="KW-0472">Membrane</keyword>
<evidence type="ECO:0000256" key="1">
    <source>
        <dbReference type="SAM" id="MobiDB-lite"/>
    </source>
</evidence>
<dbReference type="AlphaFoldDB" id="A0A4R8W0R6"/>
<reference evidence="4 5" key="1">
    <citation type="submission" date="2019-03" db="EMBL/GenBank/DDBJ databases">
        <title>Genomics of glacier-inhabiting Cryobacterium strains.</title>
        <authorList>
            <person name="Liu Q."/>
            <person name="Xin Y.-H."/>
        </authorList>
    </citation>
    <scope>NUCLEOTIDE SEQUENCE [LARGE SCALE GENOMIC DNA]</scope>
    <source>
        <strain evidence="4 5">RHLS22-1</strain>
    </source>
</reference>
<keyword evidence="4" id="KW-0808">Transferase</keyword>
<feature type="transmembrane region" description="Helical" evidence="2">
    <location>
        <begin position="266"/>
        <end position="287"/>
    </location>
</feature>
<dbReference type="RefSeq" id="WP_134455208.1">
    <property type="nucleotide sequence ID" value="NZ_SOFL01000056.1"/>
</dbReference>
<organism evidence="4 5">
    <name type="scientific">Cryobacterium adonitolivorans</name>
    <dbReference type="NCBI Taxonomy" id="1259189"/>
    <lineage>
        <taxon>Bacteria</taxon>
        <taxon>Bacillati</taxon>
        <taxon>Actinomycetota</taxon>
        <taxon>Actinomycetes</taxon>
        <taxon>Micrococcales</taxon>
        <taxon>Microbacteriaceae</taxon>
        <taxon>Cryobacterium</taxon>
    </lineage>
</organism>
<feature type="region of interest" description="Disordered" evidence="1">
    <location>
        <begin position="1"/>
        <end position="22"/>
    </location>
</feature>
<feature type="transmembrane region" description="Helical" evidence="2">
    <location>
        <begin position="361"/>
        <end position="380"/>
    </location>
</feature>
<evidence type="ECO:0000313" key="5">
    <source>
        <dbReference type="Proteomes" id="UP000297907"/>
    </source>
</evidence>
<keyword evidence="2" id="KW-0812">Transmembrane</keyword>
<proteinExistence type="predicted"/>
<feature type="transmembrane region" description="Helical" evidence="2">
    <location>
        <begin position="186"/>
        <end position="206"/>
    </location>
</feature>
<dbReference type="InterPro" id="IPR050879">
    <property type="entry name" value="Acyltransferase_3"/>
</dbReference>
<feature type="transmembrane region" description="Helical" evidence="2">
    <location>
        <begin position="212"/>
        <end position="245"/>
    </location>
</feature>
<dbReference type="Proteomes" id="UP000297907">
    <property type="component" value="Unassembled WGS sequence"/>
</dbReference>
<feature type="transmembrane region" description="Helical" evidence="2">
    <location>
        <begin position="299"/>
        <end position="321"/>
    </location>
</feature>
<comment type="caution">
    <text evidence="4">The sequence shown here is derived from an EMBL/GenBank/DDBJ whole genome shotgun (WGS) entry which is preliminary data.</text>
</comment>
<feature type="transmembrane region" description="Helical" evidence="2">
    <location>
        <begin position="78"/>
        <end position="101"/>
    </location>
</feature>
<dbReference type="EMBL" id="SOFL01000056">
    <property type="protein sequence ID" value="TFB96807.1"/>
    <property type="molecule type" value="Genomic_DNA"/>
</dbReference>
<feature type="domain" description="Acyltransferase 3" evidence="3">
    <location>
        <begin position="28"/>
        <end position="381"/>
    </location>
</feature>